<accession>A0A3S5CDR9</accession>
<keyword evidence="2" id="KW-1185">Reference proteome</keyword>
<gene>
    <name evidence="1" type="ORF">PXEA_LOCUS6293</name>
</gene>
<dbReference type="AlphaFoldDB" id="A0A3S5CDR9"/>
<evidence type="ECO:0000313" key="1">
    <source>
        <dbReference type="EMBL" id="VEL12853.1"/>
    </source>
</evidence>
<dbReference type="OrthoDB" id="272977at2759"/>
<name>A0A3S5CDR9_9PLAT</name>
<dbReference type="Proteomes" id="UP000784294">
    <property type="component" value="Unassembled WGS sequence"/>
</dbReference>
<comment type="caution">
    <text evidence="1">The sequence shown here is derived from an EMBL/GenBank/DDBJ whole genome shotgun (WGS) entry which is preliminary data.</text>
</comment>
<protein>
    <submittedName>
        <fullName evidence="1">Uncharacterized protein</fullName>
    </submittedName>
</protein>
<evidence type="ECO:0000313" key="2">
    <source>
        <dbReference type="Proteomes" id="UP000784294"/>
    </source>
</evidence>
<proteinExistence type="predicted"/>
<reference evidence="1" key="1">
    <citation type="submission" date="2018-11" db="EMBL/GenBank/DDBJ databases">
        <authorList>
            <consortium name="Pathogen Informatics"/>
        </authorList>
    </citation>
    <scope>NUCLEOTIDE SEQUENCE</scope>
</reference>
<organism evidence="1 2">
    <name type="scientific">Protopolystoma xenopodis</name>
    <dbReference type="NCBI Taxonomy" id="117903"/>
    <lineage>
        <taxon>Eukaryota</taxon>
        <taxon>Metazoa</taxon>
        <taxon>Spiralia</taxon>
        <taxon>Lophotrochozoa</taxon>
        <taxon>Platyhelminthes</taxon>
        <taxon>Monogenea</taxon>
        <taxon>Polyopisthocotylea</taxon>
        <taxon>Polystomatidea</taxon>
        <taxon>Polystomatidae</taxon>
        <taxon>Protopolystoma</taxon>
    </lineage>
</organism>
<sequence length="175" mass="17818">MSSKVGLVSTSTDGSSVGHNWVMAGHGLHGGPSEVRSCPGATPGVTGPSGVLSGPSGGGSLVSSSGVTLTTWGGGGRGSAPGIFGAGHAYPLVCRPSLDNIIVIYSIIMGFIRAIEAETGGTSSQLRHFITEFIEVTYLPETTSRLLARMNSALGGKHAIDFVTSCNVAIYVCHR</sequence>
<dbReference type="EMBL" id="CAAALY010016064">
    <property type="protein sequence ID" value="VEL12853.1"/>
    <property type="molecule type" value="Genomic_DNA"/>
</dbReference>